<proteinExistence type="predicted"/>
<dbReference type="Pfam" id="PF04037">
    <property type="entry name" value="DUF382"/>
    <property type="match status" value="1"/>
</dbReference>
<evidence type="ECO:0000313" key="3">
    <source>
        <dbReference type="EMBL" id="CAI9100627.1"/>
    </source>
</evidence>
<dbReference type="EMBL" id="OX459120">
    <property type="protein sequence ID" value="CAI9100627.1"/>
    <property type="molecule type" value="Genomic_DNA"/>
</dbReference>
<reference evidence="3" key="1">
    <citation type="submission" date="2023-03" db="EMBL/GenBank/DDBJ databases">
        <authorList>
            <person name="Julca I."/>
        </authorList>
    </citation>
    <scope>NUCLEOTIDE SEQUENCE</scope>
</reference>
<gene>
    <name evidence="3" type="ORF">OLC1_LOCUS10405</name>
</gene>
<dbReference type="Proteomes" id="UP001161247">
    <property type="component" value="Chromosome 3"/>
</dbReference>
<accession>A0AAV1CYS5</accession>
<evidence type="ECO:0000313" key="4">
    <source>
        <dbReference type="Proteomes" id="UP001161247"/>
    </source>
</evidence>
<keyword evidence="4" id="KW-1185">Reference proteome</keyword>
<dbReference type="AlphaFoldDB" id="A0AAV1CYS5"/>
<sequence>MSTEEPNLVEDGDSTAAASAVFLKSYRNSVPIPRHWREYLEGKLIAAEKKPYQLPEYIVATGIEAIRPASIENEDSWKMDLDDQVLHDAFFKYQTKPRLTSHGDLYFDGKEFEKDNKLEEPKPIMSLGKRKRKHKHWGDLEASEEEEEEEEEEDDLGKNQREEPERTLSQVLEDQEKNVDPETWISTNQTDKVLPAEHEEAGKEDKLNNQRKISVTWLKTVQNTGTGKCTKKQNDKALVKSLRNVVPSSDTYSSTTAAVCSLAINSMSEKRRPPSSGSIMLKLLSVFSHFCGISALKSSALYGSSAFLLSSNRGRIKSQPMQSNAVLREDVPHLGEYNLLRSWGRFDYKNRAASRLLRSLMGD</sequence>
<dbReference type="GO" id="GO:0005634">
    <property type="term" value="C:nucleus"/>
    <property type="evidence" value="ECO:0007669"/>
    <property type="project" value="InterPro"/>
</dbReference>
<dbReference type="PANTHER" id="PTHR12785">
    <property type="entry name" value="SPLICING FACTOR 3B"/>
    <property type="match status" value="1"/>
</dbReference>
<dbReference type="InterPro" id="IPR007180">
    <property type="entry name" value="DUF382"/>
</dbReference>
<feature type="compositionally biased region" description="Basic and acidic residues" evidence="1">
    <location>
        <begin position="156"/>
        <end position="166"/>
    </location>
</feature>
<dbReference type="PANTHER" id="PTHR12785:SF6">
    <property type="entry name" value="SPLICING FACTOR 3B SUBUNIT 2"/>
    <property type="match status" value="1"/>
</dbReference>
<protein>
    <submittedName>
        <fullName evidence="3">OLC1v1037760C1</fullName>
    </submittedName>
</protein>
<feature type="domain" description="DUF382" evidence="2">
    <location>
        <begin position="5"/>
        <end position="111"/>
    </location>
</feature>
<dbReference type="InterPro" id="IPR052584">
    <property type="entry name" value="U2_snRNP_Complex_Component"/>
</dbReference>
<name>A0AAV1CYS5_OLDCO</name>
<evidence type="ECO:0000259" key="2">
    <source>
        <dbReference type="Pfam" id="PF04037"/>
    </source>
</evidence>
<feature type="region of interest" description="Disordered" evidence="1">
    <location>
        <begin position="128"/>
        <end position="183"/>
    </location>
</feature>
<organism evidence="3 4">
    <name type="scientific">Oldenlandia corymbosa var. corymbosa</name>
    <dbReference type="NCBI Taxonomy" id="529605"/>
    <lineage>
        <taxon>Eukaryota</taxon>
        <taxon>Viridiplantae</taxon>
        <taxon>Streptophyta</taxon>
        <taxon>Embryophyta</taxon>
        <taxon>Tracheophyta</taxon>
        <taxon>Spermatophyta</taxon>
        <taxon>Magnoliopsida</taxon>
        <taxon>eudicotyledons</taxon>
        <taxon>Gunneridae</taxon>
        <taxon>Pentapetalae</taxon>
        <taxon>asterids</taxon>
        <taxon>lamiids</taxon>
        <taxon>Gentianales</taxon>
        <taxon>Rubiaceae</taxon>
        <taxon>Rubioideae</taxon>
        <taxon>Spermacoceae</taxon>
        <taxon>Hedyotis-Oldenlandia complex</taxon>
        <taxon>Oldenlandia</taxon>
    </lineage>
</organism>
<evidence type="ECO:0000256" key="1">
    <source>
        <dbReference type="SAM" id="MobiDB-lite"/>
    </source>
</evidence>
<feature type="compositionally biased region" description="Acidic residues" evidence="1">
    <location>
        <begin position="141"/>
        <end position="155"/>
    </location>
</feature>